<evidence type="ECO:0000256" key="4">
    <source>
        <dbReference type="ARBA" id="ARBA00022692"/>
    </source>
</evidence>
<dbReference type="InterPro" id="IPR051523">
    <property type="entry name" value="KISH_domain"/>
</dbReference>
<dbReference type="InterPro" id="IPR009653">
    <property type="entry name" value="Ksh1"/>
</dbReference>
<dbReference type="HOGENOM" id="CLU_152663_2_1_1"/>
<protein>
    <recommendedName>
        <fullName evidence="9">Protein kish</fullName>
    </recommendedName>
</protein>
<keyword evidence="8 9" id="KW-0472">Membrane</keyword>
<accession>L7JSL8</accession>
<comment type="similarity">
    <text evidence="3 9">Belongs to the KISH family.</text>
</comment>
<feature type="non-terminal residue" evidence="10">
    <location>
        <position position="1"/>
    </location>
</feature>
<dbReference type="FunCoup" id="L7JSL8">
    <property type="interactions" value="64"/>
</dbReference>
<comment type="function">
    <text evidence="1 9">Involved in the early part of the secretory pathway.</text>
</comment>
<comment type="subcellular location">
    <subcellularLocation>
        <location evidence="2">Golgi apparatus membrane</location>
        <topology evidence="2">Single-pass type I membrane protein</topology>
    </subcellularLocation>
</comment>
<evidence type="ECO:0000256" key="8">
    <source>
        <dbReference type="ARBA" id="ARBA00023136"/>
    </source>
</evidence>
<keyword evidence="11" id="KW-1185">Reference proteome</keyword>
<evidence type="ECO:0000313" key="11">
    <source>
        <dbReference type="Proteomes" id="UP000011185"/>
    </source>
</evidence>
<keyword evidence="4 9" id="KW-0812">Transmembrane</keyword>
<evidence type="ECO:0000313" key="10">
    <source>
        <dbReference type="EMBL" id="ELQ74285.1"/>
    </source>
</evidence>
<evidence type="ECO:0000256" key="2">
    <source>
        <dbReference type="ARBA" id="ARBA00004614"/>
    </source>
</evidence>
<dbReference type="STRING" id="72359.L7JSL8"/>
<name>L7JSL8_TRAHO</name>
<dbReference type="Pfam" id="PF06842">
    <property type="entry name" value="DUF1242"/>
    <property type="match status" value="1"/>
</dbReference>
<evidence type="ECO:0000256" key="6">
    <source>
        <dbReference type="ARBA" id="ARBA00022989"/>
    </source>
</evidence>
<keyword evidence="7" id="KW-0333">Golgi apparatus</keyword>
<evidence type="ECO:0000256" key="1">
    <source>
        <dbReference type="ARBA" id="ARBA00002154"/>
    </source>
</evidence>
<dbReference type="EMBL" id="JH994054">
    <property type="protein sequence ID" value="ELQ74285.1"/>
    <property type="molecule type" value="Genomic_DNA"/>
</dbReference>
<dbReference type="OrthoDB" id="10034655at2759"/>
<sequence length="60" mass="6895">VLSICTTTYIKRQFPSLIGRSNKGMSSVFYKATVIGERLSPYVSLLCIFFAVEMFLSFFW</sequence>
<reference evidence="10 11" key="1">
    <citation type="journal article" date="2012" name="PLoS Pathog.">
        <title>The genome of the obligate intracellular parasite Trachipleistophora hominis: new insights into microsporidian genome dynamics and reductive evolution.</title>
        <authorList>
            <person name="Heinz E."/>
            <person name="Williams T.A."/>
            <person name="Nakjang S."/>
            <person name="Noel C.J."/>
            <person name="Swan D.C."/>
            <person name="Goldberg A.V."/>
            <person name="Harris S.R."/>
            <person name="Weinmaier T."/>
            <person name="Markert S."/>
            <person name="Becher D."/>
            <person name="Bernhardt J."/>
            <person name="Dagan T."/>
            <person name="Hacker C."/>
            <person name="Lucocq J.M."/>
            <person name="Schweder T."/>
            <person name="Rattei T."/>
            <person name="Hall N."/>
            <person name="Hirt R.P."/>
            <person name="Embley T.M."/>
        </authorList>
    </citation>
    <scope>NUCLEOTIDE SEQUENCE [LARGE SCALE GENOMIC DNA]</scope>
</reference>
<evidence type="ECO:0000256" key="3">
    <source>
        <dbReference type="ARBA" id="ARBA00008961"/>
    </source>
</evidence>
<dbReference type="InParanoid" id="L7JSL8"/>
<dbReference type="AlphaFoldDB" id="L7JSL8"/>
<organism evidence="10 11">
    <name type="scientific">Trachipleistophora hominis</name>
    <name type="common">Microsporidian parasite</name>
    <dbReference type="NCBI Taxonomy" id="72359"/>
    <lineage>
        <taxon>Eukaryota</taxon>
        <taxon>Fungi</taxon>
        <taxon>Fungi incertae sedis</taxon>
        <taxon>Microsporidia</taxon>
        <taxon>Pleistophoridae</taxon>
        <taxon>Trachipleistophora</taxon>
    </lineage>
</organism>
<dbReference type="PANTHER" id="PTHR13229">
    <property type="entry name" value="PROTEIN KISH-A"/>
    <property type="match status" value="1"/>
</dbReference>
<dbReference type="GO" id="GO:0000139">
    <property type="term" value="C:Golgi membrane"/>
    <property type="evidence" value="ECO:0007669"/>
    <property type="project" value="UniProtKB-SubCell"/>
</dbReference>
<dbReference type="Proteomes" id="UP000011185">
    <property type="component" value="Unassembled WGS sequence"/>
</dbReference>
<evidence type="ECO:0000256" key="9">
    <source>
        <dbReference type="RuleBase" id="RU910717"/>
    </source>
</evidence>
<feature type="transmembrane region" description="Helical" evidence="9">
    <location>
        <begin position="39"/>
        <end position="59"/>
    </location>
</feature>
<keyword evidence="6 9" id="KW-1133">Transmembrane helix</keyword>
<gene>
    <name evidence="10" type="ORF">THOM_2791</name>
</gene>
<evidence type="ECO:0000256" key="5">
    <source>
        <dbReference type="ARBA" id="ARBA00022729"/>
    </source>
</evidence>
<dbReference type="VEuPathDB" id="MicrosporidiaDB:THOM_2791"/>
<keyword evidence="5" id="KW-0732">Signal</keyword>
<evidence type="ECO:0000256" key="7">
    <source>
        <dbReference type="ARBA" id="ARBA00023034"/>
    </source>
</evidence>
<proteinExistence type="inferred from homology"/>
<dbReference type="OMA" id="ICSCTYV"/>